<dbReference type="KEGG" id="acob:P0Y56_01945"/>
<evidence type="ECO:0000256" key="3">
    <source>
        <dbReference type="ARBA" id="ARBA00022989"/>
    </source>
</evidence>
<feature type="transmembrane region" description="Helical" evidence="5">
    <location>
        <begin position="328"/>
        <end position="345"/>
    </location>
</feature>
<feature type="transmembrane region" description="Helical" evidence="5">
    <location>
        <begin position="100"/>
        <end position="125"/>
    </location>
</feature>
<keyword evidence="4 5" id="KW-0472">Membrane</keyword>
<feature type="transmembrane region" description="Helical" evidence="5">
    <location>
        <begin position="137"/>
        <end position="157"/>
    </location>
</feature>
<organism evidence="7 8">
    <name type="scientific">Candidatus Andeanibacterium colombiense</name>
    <dbReference type="NCBI Taxonomy" id="3121345"/>
    <lineage>
        <taxon>Bacteria</taxon>
        <taxon>Pseudomonadati</taxon>
        <taxon>Pseudomonadota</taxon>
        <taxon>Alphaproteobacteria</taxon>
        <taxon>Sphingomonadales</taxon>
        <taxon>Sphingomonadaceae</taxon>
        <taxon>Candidatus Andeanibacterium</taxon>
    </lineage>
</organism>
<dbReference type="Pfam" id="PF07690">
    <property type="entry name" value="MFS_1"/>
    <property type="match status" value="2"/>
</dbReference>
<keyword evidence="2 5" id="KW-0812">Transmembrane</keyword>
<evidence type="ECO:0000256" key="2">
    <source>
        <dbReference type="ARBA" id="ARBA00022692"/>
    </source>
</evidence>
<dbReference type="PROSITE" id="PS50850">
    <property type="entry name" value="MFS"/>
    <property type="match status" value="1"/>
</dbReference>
<feature type="transmembrane region" description="Helical" evidence="5">
    <location>
        <begin position="75"/>
        <end position="94"/>
    </location>
</feature>
<comment type="subcellular location">
    <subcellularLocation>
        <location evidence="1">Membrane</location>
        <topology evidence="1">Multi-pass membrane protein</topology>
    </subcellularLocation>
</comment>
<evidence type="ECO:0000259" key="6">
    <source>
        <dbReference type="PROSITE" id="PS50850"/>
    </source>
</evidence>
<gene>
    <name evidence="7" type="ORF">P0Y56_01945</name>
</gene>
<feature type="transmembrane region" description="Helical" evidence="5">
    <location>
        <begin position="351"/>
        <end position="376"/>
    </location>
</feature>
<feature type="transmembrane region" description="Helical" evidence="5">
    <location>
        <begin position="45"/>
        <end position="63"/>
    </location>
</feature>
<dbReference type="Gene3D" id="1.20.1250.20">
    <property type="entry name" value="MFS general substrate transporter like domains"/>
    <property type="match status" value="1"/>
</dbReference>
<evidence type="ECO:0000256" key="5">
    <source>
        <dbReference type="SAM" id="Phobius"/>
    </source>
</evidence>
<reference evidence="7" key="1">
    <citation type="submission" date="2023-03" db="EMBL/GenBank/DDBJ databases">
        <title>Andean soil-derived lignocellulolytic bacterial consortium as a source of novel taxa and putative plastic-active enzymes.</title>
        <authorList>
            <person name="Diaz-Garcia L."/>
            <person name="Chuvochina M."/>
            <person name="Feuerriegel G."/>
            <person name="Bunk B."/>
            <person name="Sproer C."/>
            <person name="Streit W.R."/>
            <person name="Rodriguez L.M."/>
            <person name="Overmann J."/>
            <person name="Jimenez D.J."/>
        </authorList>
    </citation>
    <scope>NUCLEOTIDE SEQUENCE</scope>
    <source>
        <strain evidence="7">MAG 26</strain>
    </source>
</reference>
<evidence type="ECO:0000313" key="7">
    <source>
        <dbReference type="EMBL" id="WEK47071.1"/>
    </source>
</evidence>
<proteinExistence type="predicted"/>
<feature type="transmembrane region" description="Helical" evidence="5">
    <location>
        <begin position="195"/>
        <end position="216"/>
    </location>
</feature>
<dbReference type="Gene3D" id="1.20.1720.10">
    <property type="entry name" value="Multidrug resistance protein D"/>
    <property type="match status" value="1"/>
</dbReference>
<dbReference type="PANTHER" id="PTHR42718:SF42">
    <property type="entry name" value="EXPORT PROTEIN"/>
    <property type="match status" value="1"/>
</dbReference>
<feature type="transmembrane region" description="Helical" evidence="5">
    <location>
        <begin position="397"/>
        <end position="416"/>
    </location>
</feature>
<dbReference type="CDD" id="cd17321">
    <property type="entry name" value="MFS_MMR_MDR_like"/>
    <property type="match status" value="1"/>
</dbReference>
<evidence type="ECO:0000313" key="8">
    <source>
        <dbReference type="Proteomes" id="UP001218362"/>
    </source>
</evidence>
<dbReference type="Proteomes" id="UP001218362">
    <property type="component" value="Chromosome"/>
</dbReference>
<dbReference type="GO" id="GO:0022857">
    <property type="term" value="F:transmembrane transporter activity"/>
    <property type="evidence" value="ECO:0007669"/>
    <property type="project" value="InterPro"/>
</dbReference>
<name>A0AAJ5X7D6_9SPHN</name>
<feature type="transmembrane region" description="Helical" evidence="5">
    <location>
        <begin position="294"/>
        <end position="316"/>
    </location>
</feature>
<evidence type="ECO:0000256" key="1">
    <source>
        <dbReference type="ARBA" id="ARBA00004141"/>
    </source>
</evidence>
<dbReference type="SUPFAM" id="SSF103473">
    <property type="entry name" value="MFS general substrate transporter"/>
    <property type="match status" value="1"/>
</dbReference>
<dbReference type="InterPro" id="IPR020846">
    <property type="entry name" value="MFS_dom"/>
</dbReference>
<protein>
    <submittedName>
        <fullName evidence="7">MFS transporter</fullName>
    </submittedName>
</protein>
<feature type="transmembrane region" description="Helical" evidence="5">
    <location>
        <begin position="222"/>
        <end position="243"/>
    </location>
</feature>
<feature type="transmembrane region" description="Helical" evidence="5">
    <location>
        <begin position="255"/>
        <end position="288"/>
    </location>
</feature>
<dbReference type="InterPro" id="IPR036259">
    <property type="entry name" value="MFS_trans_sf"/>
</dbReference>
<dbReference type="EMBL" id="CP119316">
    <property type="protein sequence ID" value="WEK47071.1"/>
    <property type="molecule type" value="Genomic_DNA"/>
</dbReference>
<sequence>MSRASPNWTLAASILASSLAFVDSSVTNVALPAIRADLHAGAADLQWVINTYLLPLSALLLLGGAAGDRFGRRRIFLAGLAGFAAASLACALAPSLEVLFIARFAQGAAAAILMPNSLSLLGIAFSGDERGRAIGTWAAAGAITAAIGPLIGGWLIDAIGWRAVFYVNLPLAAAAFAVGLLRVEDPPVRGKERLDWLGVGMATLSLGALTWGLTVASGASAIGWQGIPEIAAGLAGLALFVAIEAREGPHAGMPLALFGTLSFGGLTVLTFLLYGALGAAFVLIPYLLIENYGYSPVHAGAALLPIPVILGACSRFMGGIAARIGPRWPLTIGPVVAGIGFALAARTAPEASYWTTLFPALVVIALGMAGAVAPLTTAVMASVDGRHVGAANGFNSAVARTGGMIATALVGAVLAASGPALEKAFDRAVLAAACAAALAGLAALVMLRPREIAGTTKD</sequence>
<dbReference type="PANTHER" id="PTHR42718">
    <property type="entry name" value="MAJOR FACILITATOR SUPERFAMILY MULTIDRUG TRANSPORTER MFSC"/>
    <property type="match status" value="1"/>
</dbReference>
<dbReference type="GO" id="GO:0016020">
    <property type="term" value="C:membrane"/>
    <property type="evidence" value="ECO:0007669"/>
    <property type="project" value="UniProtKB-SubCell"/>
</dbReference>
<feature type="transmembrane region" description="Helical" evidence="5">
    <location>
        <begin position="428"/>
        <end position="447"/>
    </location>
</feature>
<keyword evidence="3 5" id="KW-1133">Transmembrane helix</keyword>
<accession>A0AAJ5X7D6</accession>
<feature type="transmembrane region" description="Helical" evidence="5">
    <location>
        <begin position="163"/>
        <end position="183"/>
    </location>
</feature>
<dbReference type="AlphaFoldDB" id="A0AAJ5X7D6"/>
<evidence type="ECO:0000256" key="4">
    <source>
        <dbReference type="ARBA" id="ARBA00023136"/>
    </source>
</evidence>
<feature type="domain" description="Major facilitator superfamily (MFS) profile" evidence="6">
    <location>
        <begin position="9"/>
        <end position="451"/>
    </location>
</feature>
<dbReference type="InterPro" id="IPR011701">
    <property type="entry name" value="MFS"/>
</dbReference>